<evidence type="ECO:0000313" key="2">
    <source>
        <dbReference type="Proteomes" id="UP000479000"/>
    </source>
</evidence>
<evidence type="ECO:0000313" key="1">
    <source>
        <dbReference type="EMBL" id="CAB0001834.1"/>
    </source>
</evidence>
<dbReference type="EMBL" id="CADCXU010011643">
    <property type="protein sequence ID" value="CAB0001834.1"/>
    <property type="molecule type" value="Genomic_DNA"/>
</dbReference>
<dbReference type="Proteomes" id="UP000479000">
    <property type="component" value="Unassembled WGS sequence"/>
</dbReference>
<dbReference type="AlphaFoldDB" id="A0A6H5GEC8"/>
<sequence>MRAILGAIPDNISIFRVTIYYEYAVSSNCKSTIRPHSSNCDKCCPGCALLPSRTRYQLVRTYCYSCAERSIGRSTFLCCLVYDMLTPIQITHRSTRRHACVSRSASTDATVVPPSDWPSDGGVTRPDGTIRACALVNFERITIFELYEPDTEERIP</sequence>
<keyword evidence="2" id="KW-1185">Reference proteome</keyword>
<accession>A0A6H5GEC8</accession>
<gene>
    <name evidence="1" type="ORF">NTEN_LOCUS7621</name>
</gene>
<proteinExistence type="predicted"/>
<organism evidence="1 2">
    <name type="scientific">Nesidiocoris tenuis</name>
    <dbReference type="NCBI Taxonomy" id="355587"/>
    <lineage>
        <taxon>Eukaryota</taxon>
        <taxon>Metazoa</taxon>
        <taxon>Ecdysozoa</taxon>
        <taxon>Arthropoda</taxon>
        <taxon>Hexapoda</taxon>
        <taxon>Insecta</taxon>
        <taxon>Pterygota</taxon>
        <taxon>Neoptera</taxon>
        <taxon>Paraneoptera</taxon>
        <taxon>Hemiptera</taxon>
        <taxon>Heteroptera</taxon>
        <taxon>Panheteroptera</taxon>
        <taxon>Cimicomorpha</taxon>
        <taxon>Miridae</taxon>
        <taxon>Dicyphina</taxon>
        <taxon>Nesidiocoris</taxon>
    </lineage>
</organism>
<reference evidence="1 2" key="1">
    <citation type="submission" date="2020-02" db="EMBL/GenBank/DDBJ databases">
        <authorList>
            <person name="Ferguson B K."/>
        </authorList>
    </citation>
    <scope>NUCLEOTIDE SEQUENCE [LARGE SCALE GENOMIC DNA]</scope>
</reference>
<protein>
    <submittedName>
        <fullName evidence="1">Uncharacterized protein</fullName>
    </submittedName>
</protein>
<name>A0A6H5GEC8_9HEMI</name>